<dbReference type="Proteomes" id="UP000535491">
    <property type="component" value="Unassembled WGS sequence"/>
</dbReference>
<organism evidence="5 6">
    <name type="scientific">Paenactinomyces guangxiensis</name>
    <dbReference type="NCBI Taxonomy" id="1490290"/>
    <lineage>
        <taxon>Bacteria</taxon>
        <taxon>Bacillati</taxon>
        <taxon>Bacillota</taxon>
        <taxon>Bacilli</taxon>
        <taxon>Bacillales</taxon>
        <taxon>Thermoactinomycetaceae</taxon>
        <taxon>Paenactinomyces</taxon>
    </lineage>
</organism>
<keyword evidence="6" id="KW-1185">Reference proteome</keyword>
<name>A0A7W1WQG1_9BACL</name>
<dbReference type="InterPro" id="IPR008920">
    <property type="entry name" value="TF_FadR/GntR_C"/>
</dbReference>
<keyword evidence="1" id="KW-0805">Transcription regulation</keyword>
<dbReference type="SMART" id="SM00895">
    <property type="entry name" value="FCD"/>
    <property type="match status" value="1"/>
</dbReference>
<dbReference type="Gene3D" id="1.10.10.10">
    <property type="entry name" value="Winged helix-like DNA-binding domain superfamily/Winged helix DNA-binding domain"/>
    <property type="match status" value="1"/>
</dbReference>
<dbReference type="EMBL" id="JACEIQ010000006">
    <property type="protein sequence ID" value="MBA4494183.1"/>
    <property type="molecule type" value="Genomic_DNA"/>
</dbReference>
<evidence type="ECO:0000256" key="1">
    <source>
        <dbReference type="ARBA" id="ARBA00023015"/>
    </source>
</evidence>
<comment type="caution">
    <text evidence="5">The sequence shown here is derived from an EMBL/GenBank/DDBJ whole genome shotgun (WGS) entry which is preliminary data.</text>
</comment>
<dbReference type="GO" id="GO:0003700">
    <property type="term" value="F:DNA-binding transcription factor activity"/>
    <property type="evidence" value="ECO:0007669"/>
    <property type="project" value="InterPro"/>
</dbReference>
<gene>
    <name evidence="5" type="ORF">H1191_07685</name>
</gene>
<dbReference type="Pfam" id="PF07729">
    <property type="entry name" value="FCD"/>
    <property type="match status" value="1"/>
</dbReference>
<dbReference type="Gene3D" id="1.20.120.530">
    <property type="entry name" value="GntR ligand-binding domain-like"/>
    <property type="match status" value="1"/>
</dbReference>
<evidence type="ECO:0000256" key="3">
    <source>
        <dbReference type="ARBA" id="ARBA00023163"/>
    </source>
</evidence>
<dbReference type="PRINTS" id="PR00035">
    <property type="entry name" value="HTHGNTR"/>
</dbReference>
<dbReference type="PANTHER" id="PTHR43537:SF24">
    <property type="entry name" value="GLUCONATE OPERON TRANSCRIPTIONAL REPRESSOR"/>
    <property type="match status" value="1"/>
</dbReference>
<dbReference type="InterPro" id="IPR011711">
    <property type="entry name" value="GntR_C"/>
</dbReference>
<dbReference type="SUPFAM" id="SSF48008">
    <property type="entry name" value="GntR ligand-binding domain-like"/>
    <property type="match status" value="1"/>
</dbReference>
<dbReference type="AlphaFoldDB" id="A0A7W1WQG1"/>
<dbReference type="PROSITE" id="PS50949">
    <property type="entry name" value="HTH_GNTR"/>
    <property type="match status" value="1"/>
</dbReference>
<dbReference type="InterPro" id="IPR000524">
    <property type="entry name" value="Tscrpt_reg_HTH_GntR"/>
</dbReference>
<dbReference type="SMART" id="SM00345">
    <property type="entry name" value="HTH_GNTR"/>
    <property type="match status" value="1"/>
</dbReference>
<dbReference type="GO" id="GO:0003677">
    <property type="term" value="F:DNA binding"/>
    <property type="evidence" value="ECO:0007669"/>
    <property type="project" value="UniProtKB-KW"/>
</dbReference>
<evidence type="ECO:0000313" key="5">
    <source>
        <dbReference type="EMBL" id="MBA4494183.1"/>
    </source>
</evidence>
<keyword evidence="3" id="KW-0804">Transcription</keyword>
<dbReference type="Pfam" id="PF00392">
    <property type="entry name" value="GntR"/>
    <property type="match status" value="1"/>
</dbReference>
<dbReference type="InterPro" id="IPR036390">
    <property type="entry name" value="WH_DNA-bd_sf"/>
</dbReference>
<keyword evidence="2" id="KW-0238">DNA-binding</keyword>
<evidence type="ECO:0000256" key="2">
    <source>
        <dbReference type="ARBA" id="ARBA00023125"/>
    </source>
</evidence>
<proteinExistence type="predicted"/>
<dbReference type="InterPro" id="IPR036388">
    <property type="entry name" value="WH-like_DNA-bd_sf"/>
</dbReference>
<evidence type="ECO:0000313" key="6">
    <source>
        <dbReference type="Proteomes" id="UP000535491"/>
    </source>
</evidence>
<dbReference type="SUPFAM" id="SSF46785">
    <property type="entry name" value="Winged helix' DNA-binding domain"/>
    <property type="match status" value="1"/>
</dbReference>
<dbReference type="PANTHER" id="PTHR43537">
    <property type="entry name" value="TRANSCRIPTIONAL REGULATOR, GNTR FAMILY"/>
    <property type="match status" value="1"/>
</dbReference>
<reference evidence="5 6" key="1">
    <citation type="submission" date="2020-07" db="EMBL/GenBank/DDBJ databases">
        <authorList>
            <person name="Feng H."/>
        </authorList>
    </citation>
    <scope>NUCLEOTIDE SEQUENCE [LARGE SCALE GENOMIC DNA]</scope>
    <source>
        <strain evidence="6">s-10</strain>
    </source>
</reference>
<protein>
    <submittedName>
        <fullName evidence="5">GntR family transcriptional regulator</fullName>
    </submittedName>
</protein>
<dbReference type="RefSeq" id="WP_181751432.1">
    <property type="nucleotide sequence ID" value="NZ_JACEIQ010000006.1"/>
</dbReference>
<sequence>MPIPKGFSKPIQVSAKERAFAQVQHWIIDGTLQPGEKLNDAELAEALGMSRTPVREALQLLEMQGFVEMHRGRDTRVTTIEKEDILKVYPPLASLQALAAELAASKILPEQIERLREVNEKFARILGQHQPFQAMELDEQFHNIIVEAAANPYLVSFISNLQMHIRRLKYVFLQQPASAGHESVAEHAAMIEALERGDKDTAAAVMKQNWLRPMEEIYKLI</sequence>
<accession>A0A7W1WQG1</accession>
<feature type="domain" description="HTH gntR-type" evidence="4">
    <location>
        <begin position="13"/>
        <end position="80"/>
    </location>
</feature>
<dbReference type="CDD" id="cd07377">
    <property type="entry name" value="WHTH_GntR"/>
    <property type="match status" value="1"/>
</dbReference>
<evidence type="ECO:0000259" key="4">
    <source>
        <dbReference type="PROSITE" id="PS50949"/>
    </source>
</evidence>